<evidence type="ECO:0000313" key="1">
    <source>
        <dbReference type="EMBL" id="ANK62999.1"/>
    </source>
</evidence>
<dbReference type="AlphaFoldDB" id="A0A192H2G1"/>
<accession>A0A192H2G1</accession>
<proteinExistence type="predicted"/>
<organism evidence="1 2">
    <name type="scientific">Loigolactobacillus backii</name>
    <dbReference type="NCBI Taxonomy" id="375175"/>
    <lineage>
        <taxon>Bacteria</taxon>
        <taxon>Bacillati</taxon>
        <taxon>Bacillota</taxon>
        <taxon>Bacilli</taxon>
        <taxon>Lactobacillales</taxon>
        <taxon>Lactobacillaceae</taxon>
        <taxon>Loigolactobacillus</taxon>
    </lineage>
</organism>
<keyword evidence="2" id="KW-1185">Reference proteome</keyword>
<name>A0A192H2G1_9LACO</name>
<dbReference type="SUPFAM" id="SSF55136">
    <property type="entry name" value="Probable bacterial effector-binding domain"/>
    <property type="match status" value="1"/>
</dbReference>
<dbReference type="InterPro" id="IPR008319">
    <property type="entry name" value="GyrI-like_CCH_Lin2189-like"/>
</dbReference>
<dbReference type="STRING" id="375175.AYR53_09635"/>
<dbReference type="OrthoDB" id="4772335at2"/>
<sequence>MEKINWRQSEKEIYPLKKAPSITTLPLQNFITLSGQGNPNSPEFARKISALYPIAYAIRMAPKKGIEFPGAFEYTVYPLEGFWSLAEGHRVGPLDKDYLQYQIMIKQPSFVNQQVFKQAVELARDKVAPDLLAQVKFESITEKTVGMILHIGSFDDEPESFAELEAYLTSNGYRRTSKEHKEIYISDFRRVPEERRKTILRVGVEKI</sequence>
<protein>
    <submittedName>
        <fullName evidence="1">Uncharacterized protein</fullName>
    </submittedName>
</protein>
<dbReference type="EMBL" id="CP014873">
    <property type="protein sequence ID" value="ANK62999.1"/>
    <property type="molecule type" value="Genomic_DNA"/>
</dbReference>
<evidence type="ECO:0000313" key="2">
    <source>
        <dbReference type="Proteomes" id="UP000078582"/>
    </source>
</evidence>
<dbReference type="InterPro" id="IPR011256">
    <property type="entry name" value="Reg_factor_effector_dom_sf"/>
</dbReference>
<dbReference type="GeneID" id="42982516"/>
<reference evidence="1 2" key="1">
    <citation type="submission" date="2016-03" db="EMBL/GenBank/DDBJ databases">
        <title>Pediococcus and Lactobacillus from brewery environment - whole genome sequencing and assembly.</title>
        <authorList>
            <person name="Behr J."/>
            <person name="Geissler A.J."/>
            <person name="Vogel R.F."/>
        </authorList>
    </citation>
    <scope>NUCLEOTIDE SEQUENCE [LARGE SCALE GENOMIC DNA]</scope>
    <source>
        <strain evidence="1 2">TMW 1.1989</strain>
    </source>
</reference>
<dbReference type="RefSeq" id="WP_068280504.1">
    <property type="nucleotide sequence ID" value="NZ_CP014873.1"/>
</dbReference>
<dbReference type="Gene3D" id="3.20.80.10">
    <property type="entry name" value="Regulatory factor, effector binding domain"/>
    <property type="match status" value="1"/>
</dbReference>
<dbReference type="InterPro" id="IPR029442">
    <property type="entry name" value="GyrI-like"/>
</dbReference>
<dbReference type="Proteomes" id="UP000078582">
    <property type="component" value="Chromosome"/>
</dbReference>
<dbReference type="Pfam" id="PF06445">
    <property type="entry name" value="GyrI-like"/>
    <property type="match status" value="1"/>
</dbReference>
<gene>
    <name evidence="1" type="ORF">AYR53_09635</name>
</gene>
<dbReference type="PIRSF" id="PIRSF031644">
    <property type="entry name" value="UCP031644"/>
    <property type="match status" value="1"/>
</dbReference>